<comment type="caution">
    <text evidence="1">The sequence shown here is derived from an EMBL/GenBank/DDBJ whole genome shotgun (WGS) entry which is preliminary data.</text>
</comment>
<evidence type="ECO:0000313" key="2">
    <source>
        <dbReference type="Proteomes" id="UP000030832"/>
    </source>
</evidence>
<dbReference type="Proteomes" id="UP000030832">
    <property type="component" value="Unassembled WGS sequence"/>
</dbReference>
<dbReference type="RefSeq" id="WP_034625959.1">
    <property type="nucleotide sequence ID" value="NZ_JRJU01000002.1"/>
</dbReference>
<organism evidence="1 2">
    <name type="scientific">Halalkalibacter okhensis</name>
    <dbReference type="NCBI Taxonomy" id="333138"/>
    <lineage>
        <taxon>Bacteria</taxon>
        <taxon>Bacillati</taxon>
        <taxon>Bacillota</taxon>
        <taxon>Bacilli</taxon>
        <taxon>Bacillales</taxon>
        <taxon>Bacillaceae</taxon>
        <taxon>Halalkalibacter</taxon>
    </lineage>
</organism>
<accession>A0A0B0ILD9</accession>
<protein>
    <submittedName>
        <fullName evidence="1">Uncharacterized protein</fullName>
    </submittedName>
</protein>
<dbReference type="EMBL" id="JRJU01000002">
    <property type="protein sequence ID" value="KHF41712.1"/>
    <property type="molecule type" value="Genomic_DNA"/>
</dbReference>
<gene>
    <name evidence="1" type="ORF">LQ50_03145</name>
</gene>
<dbReference type="AlphaFoldDB" id="A0A0B0ILD9"/>
<sequence>MKQKHQLQVIDFSQTEHQTCFVKFTGYDYVLGNSFEGEVKFVGGRPYGDIIHAERSSLSPECLQFVREVLLEKYNAGEFI</sequence>
<dbReference type="eggNOG" id="ENOG502ZZGF">
    <property type="taxonomic scope" value="Bacteria"/>
</dbReference>
<proteinExistence type="predicted"/>
<name>A0A0B0ILD9_9BACI</name>
<evidence type="ECO:0000313" key="1">
    <source>
        <dbReference type="EMBL" id="KHF41712.1"/>
    </source>
</evidence>
<reference evidence="1 2" key="1">
    <citation type="submission" date="2014-09" db="EMBL/GenBank/DDBJ databases">
        <title>Genome sequencing and annotation of Bacillus Okhensis strain Kh10-101T.</title>
        <authorList>
            <person name="Prakash J.S."/>
        </authorList>
    </citation>
    <scope>NUCLEOTIDE SEQUENCE [LARGE SCALE GENOMIC DNA]</scope>
    <source>
        <strain evidence="2">Kh10-101T</strain>
    </source>
</reference>
<dbReference type="OrthoDB" id="2428283at2"/>
<keyword evidence="2" id="KW-1185">Reference proteome</keyword>